<dbReference type="OrthoDB" id="7597271at2"/>
<dbReference type="STRING" id="1077947.SAMN05216227_103613"/>
<evidence type="ECO:0008006" key="3">
    <source>
        <dbReference type="Google" id="ProtNLM"/>
    </source>
</evidence>
<name>A0A1H8KX41_9RHOB</name>
<sequence length="62" mass="7112">MTNVEDLIKQRDEMDVQIKEALKNQRAADLKDVLAKCKLHGFTATEMRSAIKRKRKPKVATT</sequence>
<proteinExistence type="predicted"/>
<organism evidence="1 2">
    <name type="scientific">Pseudorhodobacter antarcticus</name>
    <dbReference type="NCBI Taxonomy" id="1077947"/>
    <lineage>
        <taxon>Bacteria</taxon>
        <taxon>Pseudomonadati</taxon>
        <taxon>Pseudomonadota</taxon>
        <taxon>Alphaproteobacteria</taxon>
        <taxon>Rhodobacterales</taxon>
        <taxon>Paracoccaceae</taxon>
        <taxon>Pseudorhodobacter</taxon>
    </lineage>
</organism>
<dbReference type="EMBL" id="FOCO01000036">
    <property type="protein sequence ID" value="SEN97464.1"/>
    <property type="molecule type" value="Genomic_DNA"/>
</dbReference>
<keyword evidence="2" id="KW-1185">Reference proteome</keyword>
<reference evidence="1 2" key="1">
    <citation type="submission" date="2016-10" db="EMBL/GenBank/DDBJ databases">
        <authorList>
            <person name="de Groot N.N."/>
        </authorList>
    </citation>
    <scope>NUCLEOTIDE SEQUENCE [LARGE SCALE GENOMIC DNA]</scope>
    <source>
        <strain evidence="1 2">CGMCC 1.10836</strain>
    </source>
</reference>
<dbReference type="RefSeq" id="WP_050518985.1">
    <property type="nucleotide sequence ID" value="NZ_FOCO01000036.1"/>
</dbReference>
<accession>A0A1H8KX41</accession>
<evidence type="ECO:0000313" key="2">
    <source>
        <dbReference type="Proteomes" id="UP000183002"/>
    </source>
</evidence>
<evidence type="ECO:0000313" key="1">
    <source>
        <dbReference type="EMBL" id="SEN97464.1"/>
    </source>
</evidence>
<dbReference type="Proteomes" id="UP000183002">
    <property type="component" value="Unassembled WGS sequence"/>
</dbReference>
<dbReference type="AlphaFoldDB" id="A0A1H8KX41"/>
<protein>
    <recommendedName>
        <fullName evidence="3">H-NS histone family protein</fullName>
    </recommendedName>
</protein>
<gene>
    <name evidence="1" type="ORF">SAMN05216227_103613</name>
</gene>